<dbReference type="Proteomes" id="UP000075420">
    <property type="component" value="Unassembled WGS sequence"/>
</dbReference>
<dbReference type="AlphaFoldDB" id="A0A150P8L6"/>
<evidence type="ECO:0000256" key="1">
    <source>
        <dbReference type="SAM" id="MobiDB-lite"/>
    </source>
</evidence>
<dbReference type="EMBL" id="JELY01002623">
    <property type="protein sequence ID" value="KYF52017.1"/>
    <property type="molecule type" value="Genomic_DNA"/>
</dbReference>
<comment type="caution">
    <text evidence="2">The sequence shown here is derived from an EMBL/GenBank/DDBJ whole genome shotgun (WGS) entry which is preliminary data.</text>
</comment>
<name>A0A150P8L6_SORCE</name>
<organism evidence="2 3">
    <name type="scientific">Sorangium cellulosum</name>
    <name type="common">Polyangium cellulosum</name>
    <dbReference type="NCBI Taxonomy" id="56"/>
    <lineage>
        <taxon>Bacteria</taxon>
        <taxon>Pseudomonadati</taxon>
        <taxon>Myxococcota</taxon>
        <taxon>Polyangia</taxon>
        <taxon>Polyangiales</taxon>
        <taxon>Polyangiaceae</taxon>
        <taxon>Sorangium</taxon>
    </lineage>
</organism>
<sequence>MLGGGARPFGNSSFVLATRCSGGLAMLKHPTVSAWERDHEEGGYKAEMRGWTLRVRWIPERPGEQRGFVWEAVDPSGKKISSREIHEEIEVAMAYAEERVAPDPEKHEGKTVPDPEKHEGKTVD</sequence>
<proteinExistence type="predicted"/>
<feature type="region of interest" description="Disordered" evidence="1">
    <location>
        <begin position="97"/>
        <end position="124"/>
    </location>
</feature>
<gene>
    <name evidence="2" type="ORF">BE08_45275</name>
</gene>
<evidence type="ECO:0000313" key="2">
    <source>
        <dbReference type="EMBL" id="KYF52017.1"/>
    </source>
</evidence>
<evidence type="ECO:0000313" key="3">
    <source>
        <dbReference type="Proteomes" id="UP000075420"/>
    </source>
</evidence>
<accession>A0A150P8L6</accession>
<protein>
    <submittedName>
        <fullName evidence="2">Uncharacterized protein</fullName>
    </submittedName>
</protein>
<reference evidence="2 3" key="1">
    <citation type="submission" date="2014-02" db="EMBL/GenBank/DDBJ databases">
        <title>The small core and large imbalanced accessory genome model reveals a collaborative survival strategy of Sorangium cellulosum strains in nature.</title>
        <authorList>
            <person name="Han K."/>
            <person name="Peng R."/>
            <person name="Blom J."/>
            <person name="Li Y.-Z."/>
        </authorList>
    </citation>
    <scope>NUCLEOTIDE SEQUENCE [LARGE SCALE GENOMIC DNA]</scope>
    <source>
        <strain evidence="2 3">So0157-25</strain>
    </source>
</reference>